<reference evidence="4 5" key="1">
    <citation type="submission" date="2016-01" db="EMBL/GenBank/DDBJ databases">
        <title>Characterization of the Clostridium difficile lineages that are prevalent in Hong Kong and China.</title>
        <authorList>
            <person name="Kwok J.S.-L."/>
            <person name="Lam W.-Y."/>
            <person name="Ip M."/>
            <person name="Chan T.-F."/>
            <person name="Hawkey P.M."/>
            <person name="Tsui S.K.-W."/>
        </authorList>
    </citation>
    <scope>NUCLEOTIDE SEQUENCE [LARGE SCALE GENOMIC DNA]</scope>
    <source>
        <strain evidence="4 5">300064</strain>
    </source>
</reference>
<sequence>MKIGIRADGGLGIGMGHIVRCVTLAKELRKRNDVFFICKVNKNTPNKYLPGINFILKNNFKIKEIDEVELEKEIIKIEADCIITDSYDVDEKYFNLLKDNFNFSGCFDDEKICEYFNVDFIINQNFYGKYIKYNINNNTRMLLGSDYIILRDEFRNTKEERIINKEIKNIMITVGGSDYDNNTEKLIKQFWRENYILHVVIGSGFENIDKLKKYECDKVKLYFNVSMKDLMQLSDICISSCGTTIYELIALGIPFIGVKVVENQEMLFDYIYEYSLGEVSEIEDVYNKIKNLTYERRLELSKKLPNIIDGSGVERITNVINNLIDVC</sequence>
<organism evidence="4 5">
    <name type="scientific">Clostridium butyricum</name>
    <dbReference type="NCBI Taxonomy" id="1492"/>
    <lineage>
        <taxon>Bacteria</taxon>
        <taxon>Bacillati</taxon>
        <taxon>Bacillota</taxon>
        <taxon>Clostridia</taxon>
        <taxon>Eubacteriales</taxon>
        <taxon>Clostridiaceae</taxon>
        <taxon>Clostridium</taxon>
    </lineage>
</organism>
<evidence type="ECO:0000256" key="2">
    <source>
        <dbReference type="PIRSR" id="PIRSR620023-2"/>
    </source>
</evidence>
<dbReference type="GO" id="GO:0016787">
    <property type="term" value="F:hydrolase activity"/>
    <property type="evidence" value="ECO:0007669"/>
    <property type="project" value="UniProtKB-KW"/>
</dbReference>
<keyword evidence="4" id="KW-0378">Hydrolase</keyword>
<dbReference type="EMBL" id="LRDH01000107">
    <property type="protein sequence ID" value="PPV14661.1"/>
    <property type="molecule type" value="Genomic_DNA"/>
</dbReference>
<evidence type="ECO:0000313" key="5">
    <source>
        <dbReference type="Proteomes" id="UP000238081"/>
    </source>
</evidence>
<dbReference type="SUPFAM" id="SSF53756">
    <property type="entry name" value="UDP-Glycosyltransferase/glycogen phosphorylase"/>
    <property type="match status" value="1"/>
</dbReference>
<evidence type="ECO:0000256" key="1">
    <source>
        <dbReference type="PIRSR" id="PIRSR620023-1"/>
    </source>
</evidence>
<dbReference type="AlphaFoldDB" id="A0A2S7FA87"/>
<feature type="domain" description="Glycosyl transferase family 28 C-terminal" evidence="3">
    <location>
        <begin position="170"/>
        <end position="258"/>
    </location>
</feature>
<dbReference type="NCBIfam" id="TIGR03590">
    <property type="entry name" value="PseG"/>
    <property type="match status" value="1"/>
</dbReference>
<feature type="binding site" evidence="2">
    <location>
        <position position="247"/>
    </location>
    <ligand>
        <name>substrate</name>
    </ligand>
</feature>
<evidence type="ECO:0000313" key="4">
    <source>
        <dbReference type="EMBL" id="PPV14661.1"/>
    </source>
</evidence>
<dbReference type="Pfam" id="PF04101">
    <property type="entry name" value="Glyco_tran_28_C"/>
    <property type="match status" value="1"/>
</dbReference>
<evidence type="ECO:0000259" key="3">
    <source>
        <dbReference type="Pfam" id="PF04101"/>
    </source>
</evidence>
<comment type="caution">
    <text evidence="4">The sequence shown here is derived from an EMBL/GenBank/DDBJ whole genome shotgun (WGS) entry which is preliminary data.</text>
</comment>
<proteinExistence type="predicted"/>
<dbReference type="GO" id="GO:0016758">
    <property type="term" value="F:hexosyltransferase activity"/>
    <property type="evidence" value="ECO:0007669"/>
    <property type="project" value="InterPro"/>
</dbReference>
<dbReference type="RefSeq" id="WP_043663272.1">
    <property type="nucleotide sequence ID" value="NZ_JSEG01000006.1"/>
</dbReference>
<dbReference type="InterPro" id="IPR020023">
    <property type="entry name" value="PseG"/>
</dbReference>
<protein>
    <submittedName>
        <fullName evidence="4">UDP-2,4-diacetamido-2,4, 6-trideoxy-beta-L-altropyranose hydrolase</fullName>
    </submittedName>
</protein>
<dbReference type="Gene3D" id="3.40.50.2000">
    <property type="entry name" value="Glycogen Phosphorylase B"/>
    <property type="match status" value="1"/>
</dbReference>
<dbReference type="Gene3D" id="3.40.50.11190">
    <property type="match status" value="1"/>
</dbReference>
<feature type="binding site" evidence="2">
    <location>
        <position position="151"/>
    </location>
    <ligand>
        <name>substrate</name>
    </ligand>
</feature>
<name>A0A2S7FA87_CLOBU</name>
<dbReference type="PANTHER" id="PTHR21015:SF22">
    <property type="entry name" value="GLYCOSYLTRANSFERASE"/>
    <property type="match status" value="1"/>
</dbReference>
<dbReference type="Proteomes" id="UP000238081">
    <property type="component" value="Unassembled WGS sequence"/>
</dbReference>
<accession>A0A2S7FA87</accession>
<dbReference type="PANTHER" id="PTHR21015">
    <property type="entry name" value="UDP-N-ACETYLGLUCOSAMINE--N-ACETYLMURAMYL-(PENTAPEPTIDE) PYROPHOSPHORYL-UNDECAPRENOL N-ACETYLGLUCOSAMINE TRANSFERASE 1"/>
    <property type="match status" value="1"/>
</dbReference>
<gene>
    <name evidence="4" type="ORF">AWN73_02825</name>
</gene>
<feature type="active site" description="Proton acceptor" evidence="1">
    <location>
        <position position="17"/>
    </location>
</feature>
<dbReference type="InterPro" id="IPR007235">
    <property type="entry name" value="Glyco_trans_28_C"/>
</dbReference>